<comment type="similarity">
    <text evidence="2">Belongs to the RENT3 family.</text>
</comment>
<feature type="compositionally biased region" description="Basic and acidic residues" evidence="5">
    <location>
        <begin position="25"/>
        <end position="36"/>
    </location>
</feature>
<comment type="caution">
    <text evidence="7">The sequence shown here is derived from an EMBL/GenBank/DDBJ whole genome shotgun (WGS) entry which is preliminary data.</text>
</comment>
<dbReference type="InterPro" id="IPR005120">
    <property type="entry name" value="UPF3_dom"/>
</dbReference>
<dbReference type="Proteomes" id="UP000193642">
    <property type="component" value="Unassembled WGS sequence"/>
</dbReference>
<dbReference type="PANTHER" id="PTHR13112">
    <property type="entry name" value="UPF3 REGULATOR OF NONSENSE TRANSCRIPTS-LIKE PROTEIN"/>
    <property type="match status" value="1"/>
</dbReference>
<name>A0A1Y2BFG8_9FUNG</name>
<sequence>MSSKQQQPQQPHTRTRTRGGGGGSRKTDKEKEVRSPEFKVVVRRLPPNLPSDVFDQTVAQWAHLVTWSKYFAGKISKNTTAKPHTLSRAYLSFTSLDHLAEFAQAYNGWLFKEEKSGTEYRASVEMAPFQKVPRRKPRVDYRVNTLETDPEYLEFIESLKQDPKEAAVAAAAAAAAQAAEAISPTHLADQPKSTPLLDDLRAKKAALFLQYNQ</sequence>
<keyword evidence="3" id="KW-0866">Nonsense-mediated mRNA decay</keyword>
<dbReference type="InterPro" id="IPR012677">
    <property type="entry name" value="Nucleotide-bd_a/b_plait_sf"/>
</dbReference>
<evidence type="ECO:0000256" key="1">
    <source>
        <dbReference type="ARBA" id="ARBA00004123"/>
    </source>
</evidence>
<dbReference type="InterPro" id="IPR035979">
    <property type="entry name" value="RBD_domain_sf"/>
</dbReference>
<dbReference type="PANTHER" id="PTHR13112:SF0">
    <property type="entry name" value="FI21285P1"/>
    <property type="match status" value="1"/>
</dbReference>
<evidence type="ECO:0000256" key="3">
    <source>
        <dbReference type="ARBA" id="ARBA00023161"/>
    </source>
</evidence>
<dbReference type="GO" id="GO:0005737">
    <property type="term" value="C:cytoplasm"/>
    <property type="evidence" value="ECO:0007669"/>
    <property type="project" value="TreeGrafter"/>
</dbReference>
<evidence type="ECO:0000256" key="5">
    <source>
        <dbReference type="SAM" id="MobiDB-lite"/>
    </source>
</evidence>
<dbReference type="GO" id="GO:0003729">
    <property type="term" value="F:mRNA binding"/>
    <property type="evidence" value="ECO:0007669"/>
    <property type="project" value="TreeGrafter"/>
</dbReference>
<dbReference type="Gene3D" id="3.30.70.330">
    <property type="match status" value="1"/>
</dbReference>
<comment type="subcellular location">
    <subcellularLocation>
        <location evidence="1">Nucleus</location>
    </subcellularLocation>
</comment>
<dbReference type="SUPFAM" id="SSF54928">
    <property type="entry name" value="RNA-binding domain, RBD"/>
    <property type="match status" value="1"/>
</dbReference>
<gene>
    <name evidence="7" type="ORF">BCR33DRAFT_519080</name>
</gene>
<keyword evidence="4" id="KW-0539">Nucleus</keyword>
<evidence type="ECO:0000313" key="7">
    <source>
        <dbReference type="EMBL" id="ORY33559.1"/>
    </source>
</evidence>
<dbReference type="CDD" id="cd12455">
    <property type="entry name" value="RRM_like_Smg4_UPF3"/>
    <property type="match status" value="1"/>
</dbReference>
<dbReference type="GO" id="GO:0045727">
    <property type="term" value="P:positive regulation of translation"/>
    <property type="evidence" value="ECO:0007669"/>
    <property type="project" value="TreeGrafter"/>
</dbReference>
<dbReference type="InterPro" id="IPR039722">
    <property type="entry name" value="Upf3"/>
</dbReference>
<dbReference type="AlphaFoldDB" id="A0A1Y2BFG8"/>
<feature type="region of interest" description="Disordered" evidence="5">
    <location>
        <begin position="1"/>
        <end position="36"/>
    </location>
</feature>
<proteinExistence type="inferred from homology"/>
<protein>
    <submittedName>
        <fullName evidence="7">Nonsense-mediated decay UPF3</fullName>
    </submittedName>
</protein>
<dbReference type="EMBL" id="MCGO01000067">
    <property type="protein sequence ID" value="ORY33559.1"/>
    <property type="molecule type" value="Genomic_DNA"/>
</dbReference>
<feature type="compositionally biased region" description="Low complexity" evidence="5">
    <location>
        <begin position="1"/>
        <end position="12"/>
    </location>
</feature>
<dbReference type="Pfam" id="PF03467">
    <property type="entry name" value="Smg4_UPF3"/>
    <property type="match status" value="1"/>
</dbReference>
<keyword evidence="8" id="KW-1185">Reference proteome</keyword>
<organism evidence="7 8">
    <name type="scientific">Rhizoclosmatium globosum</name>
    <dbReference type="NCBI Taxonomy" id="329046"/>
    <lineage>
        <taxon>Eukaryota</taxon>
        <taxon>Fungi</taxon>
        <taxon>Fungi incertae sedis</taxon>
        <taxon>Chytridiomycota</taxon>
        <taxon>Chytridiomycota incertae sedis</taxon>
        <taxon>Chytridiomycetes</taxon>
        <taxon>Chytridiales</taxon>
        <taxon>Chytriomycetaceae</taxon>
        <taxon>Rhizoclosmatium</taxon>
    </lineage>
</organism>
<evidence type="ECO:0000256" key="2">
    <source>
        <dbReference type="ARBA" id="ARBA00005991"/>
    </source>
</evidence>
<dbReference type="OrthoDB" id="18087at2759"/>
<evidence type="ECO:0000259" key="6">
    <source>
        <dbReference type="Pfam" id="PF03467"/>
    </source>
</evidence>
<feature type="domain" description="UPF3" evidence="6">
    <location>
        <begin position="37"/>
        <end position="205"/>
    </location>
</feature>
<dbReference type="STRING" id="329046.A0A1Y2BFG8"/>
<reference evidence="7 8" key="1">
    <citation type="submission" date="2016-07" db="EMBL/GenBank/DDBJ databases">
        <title>Pervasive Adenine N6-methylation of Active Genes in Fungi.</title>
        <authorList>
            <consortium name="DOE Joint Genome Institute"/>
            <person name="Mondo S.J."/>
            <person name="Dannebaum R.O."/>
            <person name="Kuo R.C."/>
            <person name="Labutti K."/>
            <person name="Haridas S."/>
            <person name="Kuo A."/>
            <person name="Salamov A."/>
            <person name="Ahrendt S.R."/>
            <person name="Lipzen A."/>
            <person name="Sullivan W."/>
            <person name="Andreopoulos W.B."/>
            <person name="Clum A."/>
            <person name="Lindquist E."/>
            <person name="Daum C."/>
            <person name="Ramamoorthy G.K."/>
            <person name="Gryganskyi A."/>
            <person name="Culley D."/>
            <person name="Magnuson J.K."/>
            <person name="James T.Y."/>
            <person name="O'Malley M.A."/>
            <person name="Stajich J.E."/>
            <person name="Spatafora J.W."/>
            <person name="Visel A."/>
            <person name="Grigoriev I.V."/>
        </authorList>
    </citation>
    <scope>NUCLEOTIDE SEQUENCE [LARGE SCALE GENOMIC DNA]</scope>
    <source>
        <strain evidence="7 8">JEL800</strain>
    </source>
</reference>
<dbReference type="GO" id="GO:0005730">
    <property type="term" value="C:nucleolus"/>
    <property type="evidence" value="ECO:0007669"/>
    <property type="project" value="TreeGrafter"/>
</dbReference>
<evidence type="ECO:0000256" key="4">
    <source>
        <dbReference type="ARBA" id="ARBA00023242"/>
    </source>
</evidence>
<evidence type="ECO:0000313" key="8">
    <source>
        <dbReference type="Proteomes" id="UP000193642"/>
    </source>
</evidence>
<accession>A0A1Y2BFG8</accession>
<dbReference type="GO" id="GO:0000184">
    <property type="term" value="P:nuclear-transcribed mRNA catabolic process, nonsense-mediated decay"/>
    <property type="evidence" value="ECO:0007669"/>
    <property type="project" value="UniProtKB-KW"/>
</dbReference>